<evidence type="ECO:0000256" key="3">
    <source>
        <dbReference type="ARBA" id="ARBA00022840"/>
    </source>
</evidence>
<dbReference type="InterPro" id="IPR003593">
    <property type="entry name" value="AAA+_ATPase"/>
</dbReference>
<name>A0A1W1UE32_DESTI</name>
<keyword evidence="6" id="KW-1185">Reference proteome</keyword>
<dbReference type="GO" id="GO:0005304">
    <property type="term" value="F:L-valine transmembrane transporter activity"/>
    <property type="evidence" value="ECO:0007669"/>
    <property type="project" value="TreeGrafter"/>
</dbReference>
<proteinExistence type="predicted"/>
<dbReference type="InterPro" id="IPR051120">
    <property type="entry name" value="ABC_AA/LPS_Transport"/>
</dbReference>
<dbReference type="EMBL" id="FWWT01000005">
    <property type="protein sequence ID" value="SMB79292.1"/>
    <property type="molecule type" value="Genomic_DNA"/>
</dbReference>
<dbReference type="GO" id="GO:1903805">
    <property type="term" value="P:L-valine import across plasma membrane"/>
    <property type="evidence" value="ECO:0007669"/>
    <property type="project" value="TreeGrafter"/>
</dbReference>
<dbReference type="GO" id="GO:0042941">
    <property type="term" value="P:D-alanine transmembrane transport"/>
    <property type="evidence" value="ECO:0007669"/>
    <property type="project" value="TreeGrafter"/>
</dbReference>
<dbReference type="InterPro" id="IPR027417">
    <property type="entry name" value="P-loop_NTPase"/>
</dbReference>
<sequence>MSLMQVEKLTKSFGGLTAVSNVNMDLQKGELVGLIGPNGAGKTTLFNLLTGVYVPTSGSITLNIDGKKQSIAGRKPYDITKLGVARTFQNIRLFKDLTVLDNVRIAMHQNVKYGLGASFIHTPAYYREEKELLKMANELLEIFKLDNKKNDLSKNLSYGEQRHLEIARALATKPSLLLLDEPAAGMNPAETAALTESIKWLREEFNLTILLIEHDMSLVMKICERINVLDYGMLIASGVPEEIKSNKRVIEAYLGGEVNA</sequence>
<dbReference type="InterPro" id="IPR003439">
    <property type="entry name" value="ABC_transporter-like_ATP-bd"/>
</dbReference>
<dbReference type="GO" id="GO:0015188">
    <property type="term" value="F:L-isoleucine transmembrane transporter activity"/>
    <property type="evidence" value="ECO:0007669"/>
    <property type="project" value="TreeGrafter"/>
</dbReference>
<dbReference type="SMART" id="SM00382">
    <property type="entry name" value="AAA"/>
    <property type="match status" value="1"/>
</dbReference>
<dbReference type="GO" id="GO:0016887">
    <property type="term" value="F:ATP hydrolysis activity"/>
    <property type="evidence" value="ECO:0007669"/>
    <property type="project" value="InterPro"/>
</dbReference>
<dbReference type="Pfam" id="PF00005">
    <property type="entry name" value="ABC_tran"/>
    <property type="match status" value="1"/>
</dbReference>
<organism evidence="5 6">
    <name type="scientific">Desulfonispora thiosulfatigenes DSM 11270</name>
    <dbReference type="NCBI Taxonomy" id="656914"/>
    <lineage>
        <taxon>Bacteria</taxon>
        <taxon>Bacillati</taxon>
        <taxon>Bacillota</taxon>
        <taxon>Clostridia</taxon>
        <taxon>Eubacteriales</taxon>
        <taxon>Peptococcaceae</taxon>
        <taxon>Desulfonispora</taxon>
    </lineage>
</organism>
<evidence type="ECO:0000313" key="6">
    <source>
        <dbReference type="Proteomes" id="UP000192731"/>
    </source>
</evidence>
<dbReference type="Gene3D" id="3.40.50.300">
    <property type="entry name" value="P-loop containing nucleotide triphosphate hydrolases"/>
    <property type="match status" value="1"/>
</dbReference>
<feature type="domain" description="ABC transporter" evidence="4">
    <location>
        <begin position="4"/>
        <end position="256"/>
    </location>
</feature>
<dbReference type="GO" id="GO:0015192">
    <property type="term" value="F:L-phenylalanine transmembrane transporter activity"/>
    <property type="evidence" value="ECO:0007669"/>
    <property type="project" value="TreeGrafter"/>
</dbReference>
<dbReference type="Pfam" id="PF12399">
    <property type="entry name" value="BCA_ABC_TP_C"/>
    <property type="match status" value="1"/>
</dbReference>
<dbReference type="InterPro" id="IPR032823">
    <property type="entry name" value="BCA_ABC_TP_C"/>
</dbReference>
<dbReference type="GO" id="GO:0005886">
    <property type="term" value="C:plasma membrane"/>
    <property type="evidence" value="ECO:0007669"/>
    <property type="project" value="TreeGrafter"/>
</dbReference>
<keyword evidence="2" id="KW-0547">Nucleotide-binding</keyword>
<evidence type="ECO:0000259" key="4">
    <source>
        <dbReference type="PROSITE" id="PS50893"/>
    </source>
</evidence>
<protein>
    <submittedName>
        <fullName evidence="5">Amino acid/amide ABC transporter ATP-binding protein 1, HAAT family</fullName>
    </submittedName>
</protein>
<dbReference type="GO" id="GO:1903806">
    <property type="term" value="P:L-isoleucine import across plasma membrane"/>
    <property type="evidence" value="ECO:0007669"/>
    <property type="project" value="TreeGrafter"/>
</dbReference>
<dbReference type="CDD" id="cd03219">
    <property type="entry name" value="ABC_Mj1267_LivG_branched"/>
    <property type="match status" value="1"/>
</dbReference>
<dbReference type="AlphaFoldDB" id="A0A1W1UE32"/>
<reference evidence="5 6" key="1">
    <citation type="submission" date="2017-04" db="EMBL/GenBank/DDBJ databases">
        <authorList>
            <person name="Afonso C.L."/>
            <person name="Miller P.J."/>
            <person name="Scott M.A."/>
            <person name="Spackman E."/>
            <person name="Goraichik I."/>
            <person name="Dimitrov K.M."/>
            <person name="Suarez D.L."/>
            <person name="Swayne D.E."/>
        </authorList>
    </citation>
    <scope>NUCLEOTIDE SEQUENCE [LARGE SCALE GENOMIC DNA]</scope>
    <source>
        <strain evidence="5 6">DSM 11270</strain>
    </source>
</reference>
<keyword evidence="3 5" id="KW-0067">ATP-binding</keyword>
<gene>
    <name evidence="5" type="ORF">SAMN00017405_0742</name>
</gene>
<dbReference type="FunFam" id="3.40.50.300:FF:000421">
    <property type="entry name" value="Branched-chain amino acid ABC transporter ATP-binding protein"/>
    <property type="match status" value="1"/>
</dbReference>
<dbReference type="PANTHER" id="PTHR45772">
    <property type="entry name" value="CONSERVED COMPONENT OF ABC TRANSPORTER FOR NATURAL AMINO ACIDS-RELATED"/>
    <property type="match status" value="1"/>
</dbReference>
<dbReference type="RefSeq" id="WP_084051860.1">
    <property type="nucleotide sequence ID" value="NZ_FWWT01000005.1"/>
</dbReference>
<dbReference type="PROSITE" id="PS50893">
    <property type="entry name" value="ABC_TRANSPORTER_2"/>
    <property type="match status" value="1"/>
</dbReference>
<dbReference type="SUPFAM" id="SSF52540">
    <property type="entry name" value="P-loop containing nucleoside triphosphate hydrolases"/>
    <property type="match status" value="1"/>
</dbReference>
<evidence type="ECO:0000256" key="1">
    <source>
        <dbReference type="ARBA" id="ARBA00022448"/>
    </source>
</evidence>
<dbReference type="STRING" id="656914.SAMN00017405_0742"/>
<dbReference type="OrthoDB" id="9779136at2"/>
<dbReference type="PANTHER" id="PTHR45772:SF7">
    <property type="entry name" value="AMINO ACID ABC TRANSPORTER ATP-BINDING PROTEIN"/>
    <property type="match status" value="1"/>
</dbReference>
<evidence type="ECO:0000256" key="2">
    <source>
        <dbReference type="ARBA" id="ARBA00022741"/>
    </source>
</evidence>
<dbReference type="GO" id="GO:0015808">
    <property type="term" value="P:L-alanine transport"/>
    <property type="evidence" value="ECO:0007669"/>
    <property type="project" value="TreeGrafter"/>
</dbReference>
<keyword evidence="1" id="KW-0813">Transport</keyword>
<evidence type="ECO:0000313" key="5">
    <source>
        <dbReference type="EMBL" id="SMB79292.1"/>
    </source>
</evidence>
<dbReference type="Proteomes" id="UP000192731">
    <property type="component" value="Unassembled WGS sequence"/>
</dbReference>
<dbReference type="GO" id="GO:0005524">
    <property type="term" value="F:ATP binding"/>
    <property type="evidence" value="ECO:0007669"/>
    <property type="project" value="UniProtKB-KW"/>
</dbReference>
<accession>A0A1W1UE32</accession>